<accession>A0A316H0P2</accession>
<dbReference type="SUPFAM" id="SSF55486">
    <property type="entry name" value="Metalloproteases ('zincins'), catalytic domain"/>
    <property type="match status" value="1"/>
</dbReference>
<evidence type="ECO:0008006" key="3">
    <source>
        <dbReference type="Google" id="ProtNLM"/>
    </source>
</evidence>
<keyword evidence="2" id="KW-1185">Reference proteome</keyword>
<name>A0A316H0P2_9SPHI</name>
<evidence type="ECO:0000313" key="2">
    <source>
        <dbReference type="Proteomes" id="UP000245678"/>
    </source>
</evidence>
<dbReference type="Proteomes" id="UP000245678">
    <property type="component" value="Unassembled WGS sequence"/>
</dbReference>
<dbReference type="CDD" id="cd09598">
    <property type="entry name" value="M4_like"/>
    <property type="match status" value="1"/>
</dbReference>
<protein>
    <recommendedName>
        <fullName evidence="3">Peptidase M4</fullName>
    </recommendedName>
</protein>
<evidence type="ECO:0000313" key="1">
    <source>
        <dbReference type="EMBL" id="PWK68310.1"/>
    </source>
</evidence>
<dbReference type="AlphaFoldDB" id="A0A316H0P2"/>
<organism evidence="1 2">
    <name type="scientific">Mucilaginibacter oryzae</name>
    <dbReference type="NCBI Taxonomy" id="468058"/>
    <lineage>
        <taxon>Bacteria</taxon>
        <taxon>Pseudomonadati</taxon>
        <taxon>Bacteroidota</taxon>
        <taxon>Sphingobacteriia</taxon>
        <taxon>Sphingobacteriales</taxon>
        <taxon>Sphingobacteriaceae</taxon>
        <taxon>Mucilaginibacter</taxon>
    </lineage>
</organism>
<gene>
    <name evidence="1" type="ORF">LX99_04835</name>
</gene>
<dbReference type="EMBL" id="QGHA01000017">
    <property type="protein sequence ID" value="PWK68310.1"/>
    <property type="molecule type" value="Genomic_DNA"/>
</dbReference>
<comment type="caution">
    <text evidence="1">The sequence shown here is derived from an EMBL/GenBank/DDBJ whole genome shotgun (WGS) entry which is preliminary data.</text>
</comment>
<proteinExistence type="predicted"/>
<dbReference type="RefSeq" id="WP_109610599.1">
    <property type="nucleotide sequence ID" value="NZ_QGHA01000017.1"/>
</dbReference>
<sequence>MSTSSQHIEKPVYRRLYGYAFDPSLSNRLDTAPLNHIVLKVQWDDYVAPGPVGKYIEVIDYDPASELFYPPVDLNDQSLLATDGIYPSESNPKFHQQMVYAIAMTTIQNFEKALGRPVVWNWNLGDPDKGKTYERLRIYPHGIRDANAYYHRDKGAILFGYFSVTTENTGRQMPNGLVFTCLSHDIITHEVTHAILDGIKPQLLENDNLDALAFHEAFSDLVALFQHFTFPEVLKSQIAETRGNLFNENILGQLATQFGEAIGKYGSLRDAIGKRDQVTGKWEPKIPDPREYESVDEAHERGSILVAAVFDAFIQVYKLKVADLIRINSNGTGILNPGELHPDLVKRLAKEASKVSQIVLNICIRALDYCPPVDLTFGDYLRAIITADFDLVKEDVYGYRLAFIEAFRKRGIYPVNVKSLSTESLRLHDEGLTLETPTAFTKLFVDFVRAENYYSDDKRQTRDLAGKFEKFFFAELRKLQKLSSVFETFKIDFERHTGLELSDLNDDGTGSTINIKPSVVFNKRVGPDGASVNQAVFSFCEVIKTPEANNGYNAGCTLIFDLNTARFIYIITKSKTDYHFTKKRENDKAKTADAKAKGYYIEHIDTSNLAGPIAALHQTDY</sequence>
<reference evidence="1 2" key="1">
    <citation type="submission" date="2018-05" db="EMBL/GenBank/DDBJ databases">
        <title>Genomic Encyclopedia of Archaeal and Bacterial Type Strains, Phase II (KMG-II): from individual species to whole genera.</title>
        <authorList>
            <person name="Goeker M."/>
        </authorList>
    </citation>
    <scope>NUCLEOTIDE SEQUENCE [LARGE SCALE GENOMIC DNA]</scope>
    <source>
        <strain evidence="1 2">DSM 19975</strain>
    </source>
</reference>